<dbReference type="CDD" id="cd02068">
    <property type="entry name" value="radical_SAM_B12_BD"/>
    <property type="match status" value="1"/>
</dbReference>
<dbReference type="PANTHER" id="PTHR43409">
    <property type="entry name" value="ANAEROBIC MAGNESIUM-PROTOPORPHYRIN IX MONOMETHYL ESTER CYCLASE-RELATED"/>
    <property type="match status" value="1"/>
</dbReference>
<protein>
    <submittedName>
        <fullName evidence="11">B12-binding domain-containing radical SAM protein</fullName>
    </submittedName>
</protein>
<dbReference type="InterPro" id="IPR020612">
    <property type="entry name" value="Methylthiotransferase_CS"/>
</dbReference>
<dbReference type="PROSITE" id="PS01278">
    <property type="entry name" value="MTTASE_RADICAL"/>
    <property type="match status" value="1"/>
</dbReference>
<dbReference type="PROSITE" id="PS51918">
    <property type="entry name" value="RADICAL_SAM"/>
    <property type="match status" value="1"/>
</dbReference>
<evidence type="ECO:0000256" key="4">
    <source>
        <dbReference type="ARBA" id="ARBA00022679"/>
    </source>
</evidence>
<dbReference type="InterPro" id="IPR034466">
    <property type="entry name" value="Methyltransferase_Class_B"/>
</dbReference>
<gene>
    <name evidence="11" type="ORF">JYK00_09220</name>
</gene>
<dbReference type="Pfam" id="PF02310">
    <property type="entry name" value="B12-binding"/>
    <property type="match status" value="1"/>
</dbReference>
<feature type="domain" description="B12-binding" evidence="9">
    <location>
        <begin position="1"/>
        <end position="135"/>
    </location>
</feature>
<evidence type="ECO:0000256" key="6">
    <source>
        <dbReference type="ARBA" id="ARBA00022723"/>
    </source>
</evidence>
<dbReference type="RefSeq" id="WP_207566605.1">
    <property type="nucleotide sequence ID" value="NZ_CP071446.1"/>
</dbReference>
<dbReference type="SMART" id="SM00729">
    <property type="entry name" value="Elp3"/>
    <property type="match status" value="1"/>
</dbReference>
<dbReference type="SUPFAM" id="SSF102114">
    <property type="entry name" value="Radical SAM enzymes"/>
    <property type="match status" value="1"/>
</dbReference>
<dbReference type="Proteomes" id="UP000671862">
    <property type="component" value="Chromosome"/>
</dbReference>
<dbReference type="InterPro" id="IPR058240">
    <property type="entry name" value="rSAM_sf"/>
</dbReference>
<evidence type="ECO:0000256" key="2">
    <source>
        <dbReference type="ARBA" id="ARBA00022485"/>
    </source>
</evidence>
<comment type="cofactor">
    <cofactor evidence="1">
        <name>[4Fe-4S] cluster</name>
        <dbReference type="ChEBI" id="CHEBI:49883"/>
    </cofactor>
</comment>
<dbReference type="InterPro" id="IPR007197">
    <property type="entry name" value="rSAM"/>
</dbReference>
<dbReference type="Pfam" id="PF04055">
    <property type="entry name" value="Radical_SAM"/>
    <property type="match status" value="1"/>
</dbReference>
<name>A0ABX7S5Q2_9BACT</name>
<dbReference type="PANTHER" id="PTHR43409:SF7">
    <property type="entry name" value="BLL1977 PROTEIN"/>
    <property type="match status" value="1"/>
</dbReference>
<keyword evidence="4" id="KW-0808">Transferase</keyword>
<keyword evidence="5" id="KW-0949">S-adenosyl-L-methionine</keyword>
<evidence type="ECO:0000256" key="5">
    <source>
        <dbReference type="ARBA" id="ARBA00022691"/>
    </source>
</evidence>
<dbReference type="InterPro" id="IPR006638">
    <property type="entry name" value="Elp3/MiaA/NifB-like_rSAM"/>
</dbReference>
<dbReference type="InterPro" id="IPR023404">
    <property type="entry name" value="rSAM_horseshoe"/>
</dbReference>
<evidence type="ECO:0000259" key="10">
    <source>
        <dbReference type="PROSITE" id="PS51918"/>
    </source>
</evidence>
<evidence type="ECO:0000259" key="9">
    <source>
        <dbReference type="PROSITE" id="PS51332"/>
    </source>
</evidence>
<evidence type="ECO:0000256" key="7">
    <source>
        <dbReference type="ARBA" id="ARBA00023004"/>
    </source>
</evidence>
<evidence type="ECO:0000313" key="12">
    <source>
        <dbReference type="Proteomes" id="UP000671862"/>
    </source>
</evidence>
<dbReference type="SFLD" id="SFLDG01123">
    <property type="entry name" value="methyltransferase_(Class_B)"/>
    <property type="match status" value="1"/>
</dbReference>
<keyword evidence="8" id="KW-0411">Iron-sulfur</keyword>
<dbReference type="EMBL" id="CP071446">
    <property type="protein sequence ID" value="QTA37884.1"/>
    <property type="molecule type" value="Genomic_DNA"/>
</dbReference>
<dbReference type="SFLD" id="SFLDS00029">
    <property type="entry name" value="Radical_SAM"/>
    <property type="match status" value="1"/>
</dbReference>
<dbReference type="SFLD" id="SFLDG01082">
    <property type="entry name" value="B12-binding_domain_containing"/>
    <property type="match status" value="1"/>
</dbReference>
<keyword evidence="2" id="KW-0004">4Fe-4S</keyword>
<dbReference type="InterPro" id="IPR006158">
    <property type="entry name" value="Cobalamin-bd"/>
</dbReference>
<evidence type="ECO:0000256" key="3">
    <source>
        <dbReference type="ARBA" id="ARBA00022603"/>
    </source>
</evidence>
<keyword evidence="3" id="KW-0489">Methyltransferase</keyword>
<keyword evidence="12" id="KW-1185">Reference proteome</keyword>
<dbReference type="Gene3D" id="3.80.30.20">
    <property type="entry name" value="tm_1862 like domain"/>
    <property type="match status" value="1"/>
</dbReference>
<dbReference type="Gene3D" id="3.40.50.280">
    <property type="entry name" value="Cobalamin-binding domain"/>
    <property type="match status" value="1"/>
</dbReference>
<organism evidence="11 12">
    <name type="scientific">Thermosipho ferrireducens</name>
    <dbReference type="NCBI Taxonomy" id="2571116"/>
    <lineage>
        <taxon>Bacteria</taxon>
        <taxon>Thermotogati</taxon>
        <taxon>Thermotogota</taxon>
        <taxon>Thermotogae</taxon>
        <taxon>Thermotogales</taxon>
        <taxon>Fervidobacteriaceae</taxon>
        <taxon>Thermosipho</taxon>
    </lineage>
</organism>
<reference evidence="11 12" key="1">
    <citation type="submission" date="2021-03" db="EMBL/GenBank/DDBJ databases">
        <title>Thermosipho ferrireducens sp.nov., an anaerobic thermophilic iron-reducing bacterium isolated from a deep-sea hydrothermal sulfide deposits.</title>
        <authorList>
            <person name="Zeng X."/>
            <person name="Chen Y."/>
            <person name="Shao Z."/>
        </authorList>
    </citation>
    <scope>NUCLEOTIDE SEQUENCE [LARGE SCALE GENOMIC DNA]</scope>
    <source>
        <strain evidence="11 12">JL129W03</strain>
    </source>
</reference>
<dbReference type="InterPro" id="IPR051198">
    <property type="entry name" value="BchE-like"/>
</dbReference>
<dbReference type="PROSITE" id="PS51332">
    <property type="entry name" value="B12_BINDING"/>
    <property type="match status" value="1"/>
</dbReference>
<keyword evidence="7" id="KW-0408">Iron</keyword>
<feature type="domain" description="Radical SAM core" evidence="10">
    <location>
        <begin position="179"/>
        <end position="404"/>
    </location>
</feature>
<evidence type="ECO:0000256" key="1">
    <source>
        <dbReference type="ARBA" id="ARBA00001966"/>
    </source>
</evidence>
<keyword evidence="6" id="KW-0479">Metal-binding</keyword>
<evidence type="ECO:0000256" key="8">
    <source>
        <dbReference type="ARBA" id="ARBA00023014"/>
    </source>
</evidence>
<evidence type="ECO:0000313" key="11">
    <source>
        <dbReference type="EMBL" id="QTA37884.1"/>
    </source>
</evidence>
<dbReference type="CDD" id="cd01335">
    <property type="entry name" value="Radical_SAM"/>
    <property type="match status" value="1"/>
</dbReference>
<sequence>MKILLINPKDSGYYYRLGAFFPPLGLAYISSSLKNAGYETRLIDMNVENFDYKKESYEEYDVIGISTDTVRFPLAAKIGKDARKKGTIVIMGGPHATFNAHSILKEGLADYIILGEGEIAFVELVKAISVGEMYPEIPGIAYLKENVVKIFPVKFVKNLDVLPFPDREGLPLHKYRTKFAGNYAMSIITSRGCPFDCNFCSVTQFMGKMWRQRSVESTVEELKILVEKFGYKSVVFFDDNFTLNPGRVIRLSDEIIKNDLKIKWWAFSRADELLRNEDMVEAMAKSGCKMLFIGFESANEEVLEEFNKKLHSNIAFEVSSLLRKYKIDIFASFILGALNETTESIKRTVKFAKKLGASIVQFSILTPYPGTKLFEQLKTRLLTKNYEKFDGTHLVFKHPHFSPEKLRREFLKAYYAVYTTPRLIFKRGFPFLWKLLANSR</sequence>
<accession>A0ABX7S5Q2</accession>
<proteinExistence type="predicted"/>